<dbReference type="GO" id="GO:0000155">
    <property type="term" value="F:phosphorelay sensor kinase activity"/>
    <property type="evidence" value="ECO:0007669"/>
    <property type="project" value="InterPro"/>
</dbReference>
<dbReference type="STRING" id="36849.OXPF_07110"/>
<evidence type="ECO:0000259" key="12">
    <source>
        <dbReference type="PROSITE" id="PS50113"/>
    </source>
</evidence>
<dbReference type="InterPro" id="IPR004358">
    <property type="entry name" value="Sig_transdc_His_kin-like_C"/>
</dbReference>
<reference evidence="13 14" key="1">
    <citation type="submission" date="2015-09" db="EMBL/GenBank/DDBJ databases">
        <title>Genome sequence of Oxobacter pfennigii DSM 3222.</title>
        <authorList>
            <person name="Poehlein A."/>
            <person name="Bengelsdorf F.R."/>
            <person name="Schiel-Bengelsdorf B."/>
            <person name="Duerre P."/>
            <person name="Daniel R."/>
        </authorList>
    </citation>
    <scope>NUCLEOTIDE SEQUENCE [LARGE SCALE GENOMIC DNA]</scope>
    <source>
        <strain evidence="13 14">DSM 3222</strain>
    </source>
</reference>
<evidence type="ECO:0000256" key="9">
    <source>
        <dbReference type="SAM" id="Phobius"/>
    </source>
</evidence>
<keyword evidence="8" id="KW-0902">Two-component regulatory system</keyword>
<feature type="transmembrane region" description="Helical" evidence="9">
    <location>
        <begin position="209"/>
        <end position="230"/>
    </location>
</feature>
<feature type="transmembrane region" description="Helical" evidence="9">
    <location>
        <begin position="140"/>
        <end position="158"/>
    </location>
</feature>
<dbReference type="CDD" id="cd00130">
    <property type="entry name" value="PAS"/>
    <property type="match status" value="1"/>
</dbReference>
<evidence type="ECO:0000256" key="7">
    <source>
        <dbReference type="ARBA" id="ARBA00022840"/>
    </source>
</evidence>
<feature type="domain" description="Histidine kinase" evidence="10">
    <location>
        <begin position="530"/>
        <end position="740"/>
    </location>
</feature>
<evidence type="ECO:0000259" key="10">
    <source>
        <dbReference type="PROSITE" id="PS50109"/>
    </source>
</evidence>
<sequence length="746" mass="85528">MNISRLQDIKWEPKQVFFIYFSLLLSSILCSSLLFSFWVNYNVMVHTVIEFVCVFITLSTFLFVWCTYDLNKSINKMAAFGFIYAAVFDAFHMYFYRGNGLFAGRSVDLSAKYWIMGRLIEALIIFIMTFNFFKFKLNKWVTLFLSLIASGVIAFSILYFPDIVPVFMDSNGITKPRVLVECVIIYIFASSIVGILVKKLYKKRGNIIVYKYVLLALLFAIPAEICFYFSSDTQSYLLLLGHFFKTTHYLCLFLGILENVIINPYKQLEQKNLFISDILNQMPVGLMLYNKEKSLVLCNDRALKLLDCNMDEIEGRCIGELIQRFFSSKEDIESFFEHYKETKFTLMKKVIVKLKRKNRSIVRIKYDLSKLSDGQILFLFDDAGRDQELSDLQLQTQTILNSMSNAVMITDRTNKIIMLNRAFEEIIGLNSKDVLDMDLHEFRKRSQLNIEREYYEINRSDISGKSREISLIASNGDRKEMIHYSSPVFNVNGDYIGSMSTFSDITHLKKEQEKIQNQEKLALIGGMASGIIHEIKNPLSIIKGYSQLLKTKMKDETSKEYALNIENASNDIDRFVKSLLDLAKPHPSAFTELSLNALVESIGIFMKDYLASRRISMYLNISPVEMKIKGDEDKLRQVILNMVTNSVDAMVDGADGIIEVNTRYIDTSNEMILTISDTGKGMSKEQLRKIGTPFYTTKDSGTGLGLSICYQIINEHGGRIEVTSEEGKGTIFKIFLSCSDEYQVAN</sequence>
<dbReference type="PROSITE" id="PS50109">
    <property type="entry name" value="HIS_KIN"/>
    <property type="match status" value="1"/>
</dbReference>
<dbReference type="OrthoDB" id="9784397at2"/>
<dbReference type="Gene3D" id="1.10.287.130">
    <property type="match status" value="1"/>
</dbReference>
<dbReference type="SUPFAM" id="SSF55785">
    <property type="entry name" value="PYP-like sensor domain (PAS domain)"/>
    <property type="match status" value="2"/>
</dbReference>
<organism evidence="13 14">
    <name type="scientific">Oxobacter pfennigii</name>
    <dbReference type="NCBI Taxonomy" id="36849"/>
    <lineage>
        <taxon>Bacteria</taxon>
        <taxon>Bacillati</taxon>
        <taxon>Bacillota</taxon>
        <taxon>Clostridia</taxon>
        <taxon>Eubacteriales</taxon>
        <taxon>Clostridiaceae</taxon>
        <taxon>Oxobacter</taxon>
    </lineage>
</organism>
<evidence type="ECO:0000256" key="2">
    <source>
        <dbReference type="ARBA" id="ARBA00012438"/>
    </source>
</evidence>
<dbReference type="PROSITE" id="PS50113">
    <property type="entry name" value="PAC"/>
    <property type="match status" value="1"/>
</dbReference>
<evidence type="ECO:0000256" key="8">
    <source>
        <dbReference type="ARBA" id="ARBA00023012"/>
    </source>
</evidence>
<dbReference type="PRINTS" id="PR00344">
    <property type="entry name" value="BCTRLSENSOR"/>
</dbReference>
<evidence type="ECO:0000256" key="6">
    <source>
        <dbReference type="ARBA" id="ARBA00022777"/>
    </source>
</evidence>
<dbReference type="Pfam" id="PF13188">
    <property type="entry name" value="PAS_8"/>
    <property type="match status" value="1"/>
</dbReference>
<accession>A0A0P8WA43</accession>
<dbReference type="Gene3D" id="3.30.450.20">
    <property type="entry name" value="PAS domain"/>
    <property type="match status" value="2"/>
</dbReference>
<dbReference type="PANTHER" id="PTHR43065:SF10">
    <property type="entry name" value="PEROXIDE STRESS-ACTIVATED HISTIDINE KINASE MAK3"/>
    <property type="match status" value="1"/>
</dbReference>
<protein>
    <recommendedName>
        <fullName evidence="2">histidine kinase</fullName>
        <ecNumber evidence="2">2.7.13.3</ecNumber>
    </recommendedName>
</protein>
<dbReference type="SUPFAM" id="SSF55874">
    <property type="entry name" value="ATPase domain of HSP90 chaperone/DNA topoisomerase II/histidine kinase"/>
    <property type="match status" value="1"/>
</dbReference>
<dbReference type="InterPro" id="IPR005467">
    <property type="entry name" value="His_kinase_dom"/>
</dbReference>
<dbReference type="Pfam" id="PF13426">
    <property type="entry name" value="PAS_9"/>
    <property type="match status" value="1"/>
</dbReference>
<keyword evidence="4 13" id="KW-0808">Transferase</keyword>
<evidence type="ECO:0000259" key="11">
    <source>
        <dbReference type="PROSITE" id="PS50112"/>
    </source>
</evidence>
<dbReference type="Pfam" id="PF00512">
    <property type="entry name" value="HisKA"/>
    <property type="match status" value="1"/>
</dbReference>
<dbReference type="GO" id="GO:0005524">
    <property type="term" value="F:ATP binding"/>
    <property type="evidence" value="ECO:0007669"/>
    <property type="project" value="UniProtKB-KW"/>
</dbReference>
<evidence type="ECO:0000256" key="5">
    <source>
        <dbReference type="ARBA" id="ARBA00022741"/>
    </source>
</evidence>
<dbReference type="InterPro" id="IPR036097">
    <property type="entry name" value="HisK_dim/P_sf"/>
</dbReference>
<keyword evidence="14" id="KW-1185">Reference proteome</keyword>
<dbReference type="InterPro" id="IPR000014">
    <property type="entry name" value="PAS"/>
</dbReference>
<keyword evidence="3" id="KW-0597">Phosphoprotein</keyword>
<dbReference type="CDD" id="cd00082">
    <property type="entry name" value="HisKA"/>
    <property type="match status" value="1"/>
</dbReference>
<dbReference type="InterPro" id="IPR003594">
    <property type="entry name" value="HATPase_dom"/>
</dbReference>
<dbReference type="Proteomes" id="UP000050326">
    <property type="component" value="Unassembled WGS sequence"/>
</dbReference>
<dbReference type="Pfam" id="PF17159">
    <property type="entry name" value="MASE3"/>
    <property type="match status" value="1"/>
</dbReference>
<dbReference type="NCBIfam" id="TIGR00229">
    <property type="entry name" value="sensory_box"/>
    <property type="match status" value="1"/>
</dbReference>
<feature type="transmembrane region" description="Helical" evidence="9">
    <location>
        <begin position="77"/>
        <end position="95"/>
    </location>
</feature>
<feature type="domain" description="PAC" evidence="12">
    <location>
        <begin position="465"/>
        <end position="517"/>
    </location>
</feature>
<evidence type="ECO:0000256" key="3">
    <source>
        <dbReference type="ARBA" id="ARBA00022553"/>
    </source>
</evidence>
<dbReference type="SMART" id="SM00387">
    <property type="entry name" value="HATPase_c"/>
    <property type="match status" value="1"/>
</dbReference>
<feature type="transmembrane region" description="Helical" evidence="9">
    <location>
        <begin position="115"/>
        <end position="133"/>
    </location>
</feature>
<evidence type="ECO:0000256" key="4">
    <source>
        <dbReference type="ARBA" id="ARBA00022679"/>
    </source>
</evidence>
<proteinExistence type="predicted"/>
<dbReference type="PROSITE" id="PS50112">
    <property type="entry name" value="PAS"/>
    <property type="match status" value="1"/>
</dbReference>
<keyword evidence="9" id="KW-0812">Transmembrane</keyword>
<dbReference type="InterPro" id="IPR033425">
    <property type="entry name" value="MASE3"/>
</dbReference>
<evidence type="ECO:0000313" key="14">
    <source>
        <dbReference type="Proteomes" id="UP000050326"/>
    </source>
</evidence>
<comment type="catalytic activity">
    <reaction evidence="1">
        <text>ATP + protein L-histidine = ADP + protein N-phospho-L-histidine.</text>
        <dbReference type="EC" id="2.7.13.3"/>
    </reaction>
</comment>
<dbReference type="Pfam" id="PF02518">
    <property type="entry name" value="HATPase_c"/>
    <property type="match status" value="1"/>
</dbReference>
<dbReference type="Gene3D" id="3.30.565.10">
    <property type="entry name" value="Histidine kinase-like ATPase, C-terminal domain"/>
    <property type="match status" value="1"/>
</dbReference>
<dbReference type="SMART" id="SM00388">
    <property type="entry name" value="HisKA"/>
    <property type="match status" value="1"/>
</dbReference>
<keyword evidence="6 13" id="KW-0418">Kinase</keyword>
<dbReference type="InterPro" id="IPR003661">
    <property type="entry name" value="HisK_dim/P_dom"/>
</dbReference>
<dbReference type="InterPro" id="IPR000700">
    <property type="entry name" value="PAS-assoc_C"/>
</dbReference>
<dbReference type="AlphaFoldDB" id="A0A0P8WA43"/>
<name>A0A0P8WA43_9CLOT</name>
<keyword evidence="9" id="KW-1133">Transmembrane helix</keyword>
<feature type="domain" description="PAS" evidence="11">
    <location>
        <begin position="392"/>
        <end position="436"/>
    </location>
</feature>
<keyword evidence="5" id="KW-0547">Nucleotide-binding</keyword>
<dbReference type="PANTHER" id="PTHR43065">
    <property type="entry name" value="SENSOR HISTIDINE KINASE"/>
    <property type="match status" value="1"/>
</dbReference>
<dbReference type="SUPFAM" id="SSF47384">
    <property type="entry name" value="Homodimeric domain of signal transducing histidine kinase"/>
    <property type="match status" value="1"/>
</dbReference>
<gene>
    <name evidence="13" type="primary">kinE_1</name>
    <name evidence="13" type="ORF">OXPF_07110</name>
</gene>
<evidence type="ECO:0000256" key="1">
    <source>
        <dbReference type="ARBA" id="ARBA00000085"/>
    </source>
</evidence>
<dbReference type="SMART" id="SM00091">
    <property type="entry name" value="PAS"/>
    <property type="match status" value="2"/>
</dbReference>
<feature type="transmembrane region" description="Helical" evidence="9">
    <location>
        <begin position="44"/>
        <end position="65"/>
    </location>
</feature>
<keyword evidence="9" id="KW-0472">Membrane</keyword>
<dbReference type="EC" id="2.7.13.3" evidence="2"/>
<dbReference type="InterPro" id="IPR035965">
    <property type="entry name" value="PAS-like_dom_sf"/>
</dbReference>
<feature type="transmembrane region" description="Helical" evidence="9">
    <location>
        <begin position="16"/>
        <end position="38"/>
    </location>
</feature>
<evidence type="ECO:0000313" key="13">
    <source>
        <dbReference type="EMBL" id="KPU45478.1"/>
    </source>
</evidence>
<comment type="caution">
    <text evidence="13">The sequence shown here is derived from an EMBL/GenBank/DDBJ whole genome shotgun (WGS) entry which is preliminary data.</text>
</comment>
<dbReference type="InterPro" id="IPR036890">
    <property type="entry name" value="HATPase_C_sf"/>
</dbReference>
<dbReference type="RefSeq" id="WP_054873827.1">
    <property type="nucleotide sequence ID" value="NZ_LKET01000021.1"/>
</dbReference>
<dbReference type="EMBL" id="LKET01000021">
    <property type="protein sequence ID" value="KPU45478.1"/>
    <property type="molecule type" value="Genomic_DNA"/>
</dbReference>
<feature type="transmembrane region" description="Helical" evidence="9">
    <location>
        <begin position="178"/>
        <end position="197"/>
    </location>
</feature>
<keyword evidence="7" id="KW-0067">ATP-binding</keyword>